<name>A0A518GBZ3_9BACT</name>
<keyword evidence="1" id="KW-0732">Signal</keyword>
<dbReference type="GO" id="GO:0008237">
    <property type="term" value="F:metallopeptidase activity"/>
    <property type="evidence" value="ECO:0007669"/>
    <property type="project" value="InterPro"/>
</dbReference>
<dbReference type="KEGG" id="ahel:Q31a_44900"/>
<dbReference type="RefSeq" id="WP_197355433.1">
    <property type="nucleotide sequence ID" value="NZ_CP036298.1"/>
</dbReference>
<organism evidence="2 3">
    <name type="scientific">Aureliella helgolandensis</name>
    <dbReference type="NCBI Taxonomy" id="2527968"/>
    <lineage>
        <taxon>Bacteria</taxon>
        <taxon>Pseudomonadati</taxon>
        <taxon>Planctomycetota</taxon>
        <taxon>Planctomycetia</taxon>
        <taxon>Pirellulales</taxon>
        <taxon>Pirellulaceae</taxon>
        <taxon>Aureliella</taxon>
    </lineage>
</organism>
<gene>
    <name evidence="2" type="ORF">Q31a_44900</name>
</gene>
<sequence length="256" mass="26425" precursor="true">MLRIAFTVVILAFALPSGSLQADLLVNVPLAITHRVTVQPIIVSNSDGSNTAEYFGTASQASSITGLIGDIWAQAGLEVRFLTPNTWHDDFANVGLLASDQVRPTSDLGAIVSSGSAAGVLNSNSDVLNMFFVEIAAGFADTSENTANGLATIRGNGVTQHVGDNLPGFLAGREVVASVVAHEIGHNLGLSHLSGVAENLMTSGGSLTRGERLNAAQIATVRSSPLAPLVSVPEVGSLACLGIGTVLLGYRRRRLA</sequence>
<accession>A0A518GBZ3</accession>
<proteinExistence type="predicted"/>
<dbReference type="Proteomes" id="UP000318017">
    <property type="component" value="Chromosome"/>
</dbReference>
<feature type="signal peptide" evidence="1">
    <location>
        <begin position="1"/>
        <end position="22"/>
    </location>
</feature>
<evidence type="ECO:0000256" key="1">
    <source>
        <dbReference type="SAM" id="SignalP"/>
    </source>
</evidence>
<dbReference type="SUPFAM" id="SSF55486">
    <property type="entry name" value="Metalloproteases ('zincins'), catalytic domain"/>
    <property type="match status" value="1"/>
</dbReference>
<feature type="chain" id="PRO_5022087772" description="Peptidase M10 metallopeptidase domain-containing protein" evidence="1">
    <location>
        <begin position="23"/>
        <end position="256"/>
    </location>
</feature>
<evidence type="ECO:0000313" key="3">
    <source>
        <dbReference type="Proteomes" id="UP000318017"/>
    </source>
</evidence>
<dbReference type="EMBL" id="CP036298">
    <property type="protein sequence ID" value="QDV26118.1"/>
    <property type="molecule type" value="Genomic_DNA"/>
</dbReference>
<dbReference type="InterPro" id="IPR024079">
    <property type="entry name" value="MetalloPept_cat_dom_sf"/>
</dbReference>
<dbReference type="Gene3D" id="3.40.390.10">
    <property type="entry name" value="Collagenase (Catalytic Domain)"/>
    <property type="match status" value="1"/>
</dbReference>
<evidence type="ECO:0000313" key="2">
    <source>
        <dbReference type="EMBL" id="QDV26118.1"/>
    </source>
</evidence>
<dbReference type="Pfam" id="PF13582">
    <property type="entry name" value="Reprolysin_3"/>
    <property type="match status" value="1"/>
</dbReference>
<dbReference type="AlphaFoldDB" id="A0A518GBZ3"/>
<protein>
    <recommendedName>
        <fullName evidence="4">Peptidase M10 metallopeptidase domain-containing protein</fullName>
    </recommendedName>
</protein>
<evidence type="ECO:0008006" key="4">
    <source>
        <dbReference type="Google" id="ProtNLM"/>
    </source>
</evidence>
<reference evidence="2 3" key="1">
    <citation type="submission" date="2019-02" db="EMBL/GenBank/DDBJ databases">
        <title>Deep-cultivation of Planctomycetes and their phenomic and genomic characterization uncovers novel biology.</title>
        <authorList>
            <person name="Wiegand S."/>
            <person name="Jogler M."/>
            <person name="Boedeker C."/>
            <person name="Pinto D."/>
            <person name="Vollmers J."/>
            <person name="Rivas-Marin E."/>
            <person name="Kohn T."/>
            <person name="Peeters S.H."/>
            <person name="Heuer A."/>
            <person name="Rast P."/>
            <person name="Oberbeckmann S."/>
            <person name="Bunk B."/>
            <person name="Jeske O."/>
            <person name="Meyerdierks A."/>
            <person name="Storesund J.E."/>
            <person name="Kallscheuer N."/>
            <person name="Luecker S."/>
            <person name="Lage O.M."/>
            <person name="Pohl T."/>
            <person name="Merkel B.J."/>
            <person name="Hornburger P."/>
            <person name="Mueller R.-W."/>
            <person name="Bruemmer F."/>
            <person name="Labrenz M."/>
            <person name="Spormann A.M."/>
            <person name="Op den Camp H."/>
            <person name="Overmann J."/>
            <person name="Amann R."/>
            <person name="Jetten M.S.M."/>
            <person name="Mascher T."/>
            <person name="Medema M.H."/>
            <person name="Devos D.P."/>
            <person name="Kaster A.-K."/>
            <person name="Ovreas L."/>
            <person name="Rohde M."/>
            <person name="Galperin M.Y."/>
            <person name="Jogler C."/>
        </authorList>
    </citation>
    <scope>NUCLEOTIDE SEQUENCE [LARGE SCALE GENOMIC DNA]</scope>
    <source>
        <strain evidence="2 3">Q31a</strain>
    </source>
</reference>
<keyword evidence="3" id="KW-1185">Reference proteome</keyword>